<accession>A0ABN7XG44</accession>
<comment type="caution">
    <text evidence="1">The sequence shown here is derived from an EMBL/GenBank/DDBJ whole genome shotgun (WGS) entry which is preliminary data.</text>
</comment>
<keyword evidence="2" id="KW-1185">Reference proteome</keyword>
<gene>
    <name evidence="1" type="ORF">GMARGA_LOCUS42030</name>
</gene>
<evidence type="ECO:0000313" key="1">
    <source>
        <dbReference type="EMBL" id="CAG8853209.1"/>
    </source>
</evidence>
<feature type="non-terminal residue" evidence="1">
    <location>
        <position position="1"/>
    </location>
</feature>
<protein>
    <submittedName>
        <fullName evidence="1">12157_t:CDS:1</fullName>
    </submittedName>
</protein>
<proteinExistence type="predicted"/>
<name>A0ABN7XG44_GIGMA</name>
<sequence>LSDKIAYWIDYYFLKEYRSDKKLAKDEALELLKLVAKREYN</sequence>
<dbReference type="EMBL" id="CAJVQB010121367">
    <property type="protein sequence ID" value="CAG8853209.1"/>
    <property type="molecule type" value="Genomic_DNA"/>
</dbReference>
<organism evidence="1 2">
    <name type="scientific">Gigaspora margarita</name>
    <dbReference type="NCBI Taxonomy" id="4874"/>
    <lineage>
        <taxon>Eukaryota</taxon>
        <taxon>Fungi</taxon>
        <taxon>Fungi incertae sedis</taxon>
        <taxon>Mucoromycota</taxon>
        <taxon>Glomeromycotina</taxon>
        <taxon>Glomeromycetes</taxon>
        <taxon>Diversisporales</taxon>
        <taxon>Gigasporaceae</taxon>
        <taxon>Gigaspora</taxon>
    </lineage>
</organism>
<evidence type="ECO:0000313" key="2">
    <source>
        <dbReference type="Proteomes" id="UP000789901"/>
    </source>
</evidence>
<dbReference type="Proteomes" id="UP000789901">
    <property type="component" value="Unassembled WGS sequence"/>
</dbReference>
<reference evidence="1 2" key="1">
    <citation type="submission" date="2021-06" db="EMBL/GenBank/DDBJ databases">
        <authorList>
            <person name="Kallberg Y."/>
            <person name="Tangrot J."/>
            <person name="Rosling A."/>
        </authorList>
    </citation>
    <scope>NUCLEOTIDE SEQUENCE [LARGE SCALE GENOMIC DNA]</scope>
    <source>
        <strain evidence="1 2">120-4 pot B 10/14</strain>
    </source>
</reference>